<dbReference type="SUPFAM" id="SSF46785">
    <property type="entry name" value="Winged helix' DNA-binding domain"/>
    <property type="match status" value="1"/>
</dbReference>
<dbReference type="EMBL" id="CH408159">
    <property type="protein sequence ID" value="EDK40109.1"/>
    <property type="molecule type" value="Genomic_DNA"/>
</dbReference>
<dbReference type="HOGENOM" id="CLU_108559_0_0_1"/>
<dbReference type="AlphaFoldDB" id="A5DLQ6"/>
<dbReference type="GO" id="GO:0003735">
    <property type="term" value="F:structural constituent of ribosome"/>
    <property type="evidence" value="ECO:0007669"/>
    <property type="project" value="InterPro"/>
</dbReference>
<sequence length="173" mass="19563">MVIPMTFMESGAFMGYILQVWHSQLLLLESLLTFRDVEAQDFINAYAQFLQRQGKLEVPGYVDIVKTSAGNELPPQEAETWYYKRAASVARHIYLRKQVGVGKLNKLYGGAKNRGFRPHKHVDASGSINRKVLQSLEKIGVVEISPKGGRRISENGQRDLDRIAAQTLEEDEE</sequence>
<dbReference type="OrthoDB" id="428974at2759"/>
<evidence type="ECO:0000256" key="3">
    <source>
        <dbReference type="ARBA" id="ARBA00023274"/>
    </source>
</evidence>
<dbReference type="InterPro" id="IPR018277">
    <property type="entry name" value="Ribosomal_eS19_CS"/>
</dbReference>
<keyword evidence="6" id="KW-1185">Reference proteome</keyword>
<name>A5DLQ6_PICGU</name>
<dbReference type="STRING" id="294746.A5DLQ6"/>
<dbReference type="InterPro" id="IPR036390">
    <property type="entry name" value="WH_DNA-bd_sf"/>
</dbReference>
<feature type="chain" id="PRO_5002679627" evidence="4">
    <location>
        <begin position="40"/>
        <end position="173"/>
    </location>
</feature>
<organism evidence="5 6">
    <name type="scientific">Meyerozyma guilliermondii (strain ATCC 6260 / CBS 566 / DSM 6381 / JCM 1539 / NBRC 10279 / NRRL Y-324)</name>
    <name type="common">Yeast</name>
    <name type="synonym">Candida guilliermondii</name>
    <dbReference type="NCBI Taxonomy" id="294746"/>
    <lineage>
        <taxon>Eukaryota</taxon>
        <taxon>Fungi</taxon>
        <taxon>Dikarya</taxon>
        <taxon>Ascomycota</taxon>
        <taxon>Saccharomycotina</taxon>
        <taxon>Pichiomycetes</taxon>
        <taxon>Debaryomycetaceae</taxon>
        <taxon>Meyerozyma</taxon>
    </lineage>
</organism>
<dbReference type="SMART" id="SM01413">
    <property type="entry name" value="Ribosomal_S19e"/>
    <property type="match status" value="1"/>
</dbReference>
<dbReference type="KEGG" id="pgu:PGUG_04207"/>
<comment type="similarity">
    <text evidence="1">Belongs to the eukaryotic ribosomal protein eS19 family.</text>
</comment>
<dbReference type="RefSeq" id="XP_001483478.1">
    <property type="nucleotide sequence ID" value="XM_001483428.1"/>
</dbReference>
<protein>
    <submittedName>
        <fullName evidence="5">40S ribosomal protein S19-B</fullName>
    </submittedName>
</protein>
<proteinExistence type="inferred from homology"/>
<dbReference type="InterPro" id="IPR036388">
    <property type="entry name" value="WH-like_DNA-bd_sf"/>
</dbReference>
<dbReference type="Proteomes" id="UP000001997">
    <property type="component" value="Unassembled WGS sequence"/>
</dbReference>
<dbReference type="PROSITE" id="PS00628">
    <property type="entry name" value="RIBOSOMAL_S19E"/>
    <property type="match status" value="1"/>
</dbReference>
<dbReference type="VEuPathDB" id="FungiDB:PGUG_04207"/>
<dbReference type="eggNOG" id="KOG3411">
    <property type="taxonomic scope" value="Eukaryota"/>
</dbReference>
<gene>
    <name evidence="5" type="ORF">PGUG_04207</name>
</gene>
<dbReference type="OMA" id="WAPFVKT"/>
<evidence type="ECO:0000256" key="2">
    <source>
        <dbReference type="ARBA" id="ARBA00022980"/>
    </source>
</evidence>
<feature type="signal peptide" evidence="4">
    <location>
        <begin position="1"/>
        <end position="39"/>
    </location>
</feature>
<reference evidence="5 6" key="1">
    <citation type="journal article" date="2009" name="Nature">
        <title>Evolution of pathogenicity and sexual reproduction in eight Candida genomes.</title>
        <authorList>
            <person name="Butler G."/>
            <person name="Rasmussen M.D."/>
            <person name="Lin M.F."/>
            <person name="Santos M.A."/>
            <person name="Sakthikumar S."/>
            <person name="Munro C.A."/>
            <person name="Rheinbay E."/>
            <person name="Grabherr M."/>
            <person name="Forche A."/>
            <person name="Reedy J.L."/>
            <person name="Agrafioti I."/>
            <person name="Arnaud M.B."/>
            <person name="Bates S."/>
            <person name="Brown A.J."/>
            <person name="Brunke S."/>
            <person name="Costanzo M.C."/>
            <person name="Fitzpatrick D.A."/>
            <person name="de Groot P.W."/>
            <person name="Harris D."/>
            <person name="Hoyer L.L."/>
            <person name="Hube B."/>
            <person name="Klis F.M."/>
            <person name="Kodira C."/>
            <person name="Lennard N."/>
            <person name="Logue M.E."/>
            <person name="Martin R."/>
            <person name="Neiman A.M."/>
            <person name="Nikolaou E."/>
            <person name="Quail M.A."/>
            <person name="Quinn J."/>
            <person name="Santos M.C."/>
            <person name="Schmitzberger F.F."/>
            <person name="Sherlock G."/>
            <person name="Shah P."/>
            <person name="Silverstein K.A."/>
            <person name="Skrzypek M.S."/>
            <person name="Soll D."/>
            <person name="Staggs R."/>
            <person name="Stansfield I."/>
            <person name="Stumpf M.P."/>
            <person name="Sudbery P.E."/>
            <person name="Srikantha T."/>
            <person name="Zeng Q."/>
            <person name="Berman J."/>
            <person name="Berriman M."/>
            <person name="Heitman J."/>
            <person name="Gow N.A."/>
            <person name="Lorenz M.C."/>
            <person name="Birren B.W."/>
            <person name="Kellis M."/>
            <person name="Cuomo C.A."/>
        </authorList>
    </citation>
    <scope>NUCLEOTIDE SEQUENCE [LARGE SCALE GENOMIC DNA]</scope>
    <source>
        <strain evidence="6">ATCC 6260 / CBS 566 / DSM 6381 / JCM 1539 / NBRC 10279 / NRRL Y-324</strain>
    </source>
</reference>
<dbReference type="PANTHER" id="PTHR11710:SF0">
    <property type="entry name" value="40S RIBOSOMAL PROTEIN S19"/>
    <property type="match status" value="1"/>
</dbReference>
<evidence type="ECO:0000313" key="5">
    <source>
        <dbReference type="EMBL" id="EDK40109.1"/>
    </source>
</evidence>
<dbReference type="GO" id="GO:0000028">
    <property type="term" value="P:ribosomal small subunit assembly"/>
    <property type="evidence" value="ECO:0007669"/>
    <property type="project" value="TreeGrafter"/>
</dbReference>
<dbReference type="GeneID" id="5125128"/>
<dbReference type="FunCoup" id="A5DLQ6">
    <property type="interactions" value="804"/>
</dbReference>
<dbReference type="InParanoid" id="A5DLQ6"/>
<dbReference type="PANTHER" id="PTHR11710">
    <property type="entry name" value="40S RIBOSOMAL PROTEIN S19"/>
    <property type="match status" value="1"/>
</dbReference>
<dbReference type="FunFam" id="1.10.10.10:FF:000118">
    <property type="entry name" value="40S ribosomal protein S19"/>
    <property type="match status" value="1"/>
</dbReference>
<dbReference type="GO" id="GO:0006412">
    <property type="term" value="P:translation"/>
    <property type="evidence" value="ECO:0007669"/>
    <property type="project" value="InterPro"/>
</dbReference>
<dbReference type="GO" id="GO:0022627">
    <property type="term" value="C:cytosolic small ribosomal subunit"/>
    <property type="evidence" value="ECO:0007669"/>
    <property type="project" value="TreeGrafter"/>
</dbReference>
<dbReference type="Pfam" id="PF01090">
    <property type="entry name" value="Ribosomal_S19e"/>
    <property type="match status" value="1"/>
</dbReference>
<accession>A5DLQ6</accession>
<evidence type="ECO:0000256" key="1">
    <source>
        <dbReference type="ARBA" id="ARBA00010014"/>
    </source>
</evidence>
<evidence type="ECO:0000256" key="4">
    <source>
        <dbReference type="SAM" id="SignalP"/>
    </source>
</evidence>
<evidence type="ECO:0000313" key="6">
    <source>
        <dbReference type="Proteomes" id="UP000001997"/>
    </source>
</evidence>
<dbReference type="InterPro" id="IPR001266">
    <property type="entry name" value="Ribosomal_eS19"/>
</dbReference>
<dbReference type="GO" id="GO:0003723">
    <property type="term" value="F:RNA binding"/>
    <property type="evidence" value="ECO:0007669"/>
    <property type="project" value="TreeGrafter"/>
</dbReference>
<dbReference type="Gene3D" id="1.10.10.10">
    <property type="entry name" value="Winged helix-like DNA-binding domain superfamily/Winged helix DNA-binding domain"/>
    <property type="match status" value="1"/>
</dbReference>
<keyword evidence="2 5" id="KW-0689">Ribosomal protein</keyword>
<keyword evidence="4" id="KW-0732">Signal</keyword>
<keyword evidence="3" id="KW-0687">Ribonucleoprotein</keyword>